<gene>
    <name evidence="1" type="ORF">Dsi01nite_086530</name>
</gene>
<keyword evidence="2" id="KW-1185">Reference proteome</keyword>
<dbReference type="RefSeq" id="WP_203852256.1">
    <property type="nucleotide sequence ID" value="NZ_BONQ01000137.1"/>
</dbReference>
<name>A0A919PVS5_9ACTN</name>
<reference evidence="1" key="1">
    <citation type="submission" date="2021-01" db="EMBL/GenBank/DDBJ databases">
        <title>Whole genome shotgun sequence of Dactylosporangium siamense NBRC 106093.</title>
        <authorList>
            <person name="Komaki H."/>
            <person name="Tamura T."/>
        </authorList>
    </citation>
    <scope>NUCLEOTIDE SEQUENCE</scope>
    <source>
        <strain evidence="1">NBRC 106093</strain>
    </source>
</reference>
<evidence type="ECO:0000313" key="1">
    <source>
        <dbReference type="EMBL" id="GIG50612.1"/>
    </source>
</evidence>
<organism evidence="1 2">
    <name type="scientific">Dactylosporangium siamense</name>
    <dbReference type="NCBI Taxonomy" id="685454"/>
    <lineage>
        <taxon>Bacteria</taxon>
        <taxon>Bacillati</taxon>
        <taxon>Actinomycetota</taxon>
        <taxon>Actinomycetes</taxon>
        <taxon>Micromonosporales</taxon>
        <taxon>Micromonosporaceae</taxon>
        <taxon>Dactylosporangium</taxon>
    </lineage>
</organism>
<comment type="caution">
    <text evidence="1">The sequence shown here is derived from an EMBL/GenBank/DDBJ whole genome shotgun (WGS) entry which is preliminary data.</text>
</comment>
<dbReference type="AlphaFoldDB" id="A0A919PVS5"/>
<dbReference type="EMBL" id="BONQ01000137">
    <property type="protein sequence ID" value="GIG50612.1"/>
    <property type="molecule type" value="Genomic_DNA"/>
</dbReference>
<evidence type="ECO:0000313" key="2">
    <source>
        <dbReference type="Proteomes" id="UP000660611"/>
    </source>
</evidence>
<accession>A0A919PVS5</accession>
<protein>
    <submittedName>
        <fullName evidence="1">Uncharacterized protein</fullName>
    </submittedName>
</protein>
<dbReference type="Proteomes" id="UP000660611">
    <property type="component" value="Unassembled WGS sequence"/>
</dbReference>
<sequence length="121" mass="12571">MDDQLPCRLRVAGDVFDLAGPPAALRDLAGRLRAAGDVFEQRIRNGALVQQRGDGALAVQLRGGPALHVSGSADALAVLWAALEVVADEADATPDADGPAPHRHVEALTVTAERPPAELVI</sequence>
<proteinExistence type="predicted"/>